<accession>A0A1H0Y9X7</accession>
<dbReference type="Pfam" id="PF09954">
    <property type="entry name" value="DUF2188"/>
    <property type="match status" value="1"/>
</dbReference>
<keyword evidence="3" id="KW-1185">Reference proteome</keyword>
<evidence type="ECO:0000313" key="3">
    <source>
        <dbReference type="Proteomes" id="UP000199481"/>
    </source>
</evidence>
<dbReference type="EMBL" id="FNJW01000008">
    <property type="protein sequence ID" value="SDQ11892.1"/>
    <property type="molecule type" value="Genomic_DNA"/>
</dbReference>
<organism evidence="2 3">
    <name type="scientific">Carnobacterium viridans</name>
    <dbReference type="NCBI Taxonomy" id="174587"/>
    <lineage>
        <taxon>Bacteria</taxon>
        <taxon>Bacillati</taxon>
        <taxon>Bacillota</taxon>
        <taxon>Bacilli</taxon>
        <taxon>Lactobacillales</taxon>
        <taxon>Carnobacteriaceae</taxon>
        <taxon>Carnobacterium</taxon>
    </lineage>
</organism>
<proteinExistence type="predicted"/>
<feature type="compositionally biased region" description="Basic and acidic residues" evidence="1">
    <location>
        <begin position="51"/>
        <end position="76"/>
    </location>
</feature>
<dbReference type="RefSeq" id="WP_089975368.1">
    <property type="nucleotide sequence ID" value="NZ_FNJW01000008.1"/>
</dbReference>
<dbReference type="AlphaFoldDB" id="A0A1H0Y9X7"/>
<dbReference type="InterPro" id="IPR018691">
    <property type="entry name" value="DUF2188"/>
</dbReference>
<evidence type="ECO:0000313" key="2">
    <source>
        <dbReference type="EMBL" id="SDQ11892.1"/>
    </source>
</evidence>
<sequence length="144" mass="16513">MPWDMNDYPASLKNFDPLLRKKTIEIANALLANGYEDDRAIPIAISQAKSWMEDASRDEKDAFDKEKNPKKKDQHDTSSANPKLLDNPVEVFYEDDHWSVKTKEAKRASDTFDKKNDAISRANEIAANKDSEVIIYKKDGTRQH</sequence>
<name>A0A1H0Y9X7_9LACT</name>
<evidence type="ECO:0000256" key="1">
    <source>
        <dbReference type="SAM" id="MobiDB-lite"/>
    </source>
</evidence>
<feature type="region of interest" description="Disordered" evidence="1">
    <location>
        <begin position="50"/>
        <end position="86"/>
    </location>
</feature>
<dbReference type="Proteomes" id="UP000199481">
    <property type="component" value="Unassembled WGS sequence"/>
</dbReference>
<protein>
    <submittedName>
        <fullName evidence="2">Uncharacterized protein YdaT</fullName>
    </submittedName>
</protein>
<reference evidence="3" key="1">
    <citation type="submission" date="2016-10" db="EMBL/GenBank/DDBJ databases">
        <authorList>
            <person name="Varghese N."/>
            <person name="Submissions S."/>
        </authorList>
    </citation>
    <scope>NUCLEOTIDE SEQUENCE [LARGE SCALE GENOMIC DNA]</scope>
    <source>
        <strain evidence="3">MPL-11</strain>
    </source>
</reference>
<dbReference type="OrthoDB" id="8858565at2"/>
<gene>
    <name evidence="2" type="ORF">SAMN04487752_0801</name>
</gene>